<evidence type="ECO:0000313" key="1">
    <source>
        <dbReference type="EMBL" id="MBB0246418.1"/>
    </source>
</evidence>
<name>A0A7W3Y3B0_9ACTN</name>
<accession>A0A7W3Y3B0</accession>
<sequence length="90" mass="9349">MTTRLRTLARRHLPAVLALLIGLAAGIATTETLLHTGLDRLPAMLLGMAAVVAAHRLATAGIASRTRCPGETVCATCGMCPECRNAFPAP</sequence>
<keyword evidence="2" id="KW-1185">Reference proteome</keyword>
<reference evidence="2" key="1">
    <citation type="submission" date="2019-10" db="EMBL/GenBank/DDBJ databases">
        <title>Streptomyces sp. nov., a novel actinobacterium isolated from alkaline environment.</title>
        <authorList>
            <person name="Golinska P."/>
        </authorList>
    </citation>
    <scope>NUCLEOTIDE SEQUENCE [LARGE SCALE GENOMIC DNA]</scope>
    <source>
        <strain evidence="2">DSM 42118</strain>
    </source>
</reference>
<dbReference type="RefSeq" id="WP_182607752.1">
    <property type="nucleotide sequence ID" value="NZ_VKHT01000884.1"/>
</dbReference>
<dbReference type="Proteomes" id="UP000538929">
    <property type="component" value="Unassembled WGS sequence"/>
</dbReference>
<proteinExistence type="predicted"/>
<evidence type="ECO:0000313" key="2">
    <source>
        <dbReference type="Proteomes" id="UP000538929"/>
    </source>
</evidence>
<dbReference type="EMBL" id="VKHT01000884">
    <property type="protein sequence ID" value="MBB0246418.1"/>
    <property type="molecule type" value="Genomic_DNA"/>
</dbReference>
<gene>
    <name evidence="1" type="ORF">FNQ90_20460</name>
</gene>
<organism evidence="1 2">
    <name type="scientific">Streptomyces alkaliphilus</name>
    <dbReference type="NCBI Taxonomy" id="1472722"/>
    <lineage>
        <taxon>Bacteria</taxon>
        <taxon>Bacillati</taxon>
        <taxon>Actinomycetota</taxon>
        <taxon>Actinomycetes</taxon>
        <taxon>Kitasatosporales</taxon>
        <taxon>Streptomycetaceae</taxon>
        <taxon>Streptomyces</taxon>
    </lineage>
</organism>
<protein>
    <submittedName>
        <fullName evidence="1">Uncharacterized protein</fullName>
    </submittedName>
</protein>
<dbReference type="AlphaFoldDB" id="A0A7W3Y3B0"/>
<comment type="caution">
    <text evidence="1">The sequence shown here is derived from an EMBL/GenBank/DDBJ whole genome shotgun (WGS) entry which is preliminary data.</text>
</comment>